<dbReference type="InterPro" id="IPR002477">
    <property type="entry name" value="Peptidoglycan-bd-like"/>
</dbReference>
<accession>A0ABV9M8V4</accession>
<dbReference type="InterPro" id="IPR036366">
    <property type="entry name" value="PGBDSf"/>
</dbReference>
<dbReference type="CDD" id="cd06583">
    <property type="entry name" value="PGRP"/>
    <property type="match status" value="1"/>
</dbReference>
<proteinExistence type="predicted"/>
<dbReference type="EMBL" id="JBHSGL010000005">
    <property type="protein sequence ID" value="MFC4712217.1"/>
    <property type="molecule type" value="Genomic_DNA"/>
</dbReference>
<evidence type="ECO:0000256" key="1">
    <source>
        <dbReference type="SAM" id="MobiDB-lite"/>
    </source>
</evidence>
<dbReference type="Gene3D" id="1.10.101.10">
    <property type="entry name" value="PGBD-like superfamily/PGBD"/>
    <property type="match status" value="1"/>
</dbReference>
<dbReference type="Gene3D" id="3.40.80.10">
    <property type="entry name" value="Peptidoglycan recognition protein-like"/>
    <property type="match status" value="1"/>
</dbReference>
<organism evidence="4 5">
    <name type="scientific">Planococcus dechangensis</name>
    <dbReference type="NCBI Taxonomy" id="1176255"/>
    <lineage>
        <taxon>Bacteria</taxon>
        <taxon>Bacillati</taxon>
        <taxon>Bacillota</taxon>
        <taxon>Bacilli</taxon>
        <taxon>Bacillales</taxon>
        <taxon>Caryophanaceae</taxon>
        <taxon>Planococcus</taxon>
    </lineage>
</organism>
<dbReference type="SUPFAM" id="SSF55846">
    <property type="entry name" value="N-acetylmuramoyl-L-alanine amidase-like"/>
    <property type="match status" value="1"/>
</dbReference>
<dbReference type="RefSeq" id="WP_377277260.1">
    <property type="nucleotide sequence ID" value="NZ_JBHSGL010000005.1"/>
</dbReference>
<keyword evidence="5" id="KW-1185">Reference proteome</keyword>
<name>A0ABV9M8V4_9BACL</name>
<protein>
    <submittedName>
        <fullName evidence="4">N-acetylmuramoyl-L-alanine amidase</fullName>
    </submittedName>
</protein>
<feature type="domain" description="Peptidoglycan binding-like" evidence="2">
    <location>
        <begin position="167"/>
        <end position="222"/>
    </location>
</feature>
<gene>
    <name evidence="4" type="ORF">ACFO5U_05095</name>
</gene>
<evidence type="ECO:0000259" key="2">
    <source>
        <dbReference type="Pfam" id="PF01471"/>
    </source>
</evidence>
<dbReference type="InterPro" id="IPR002502">
    <property type="entry name" value="Amidase_domain"/>
</dbReference>
<evidence type="ECO:0000259" key="3">
    <source>
        <dbReference type="Pfam" id="PF01510"/>
    </source>
</evidence>
<evidence type="ECO:0000313" key="5">
    <source>
        <dbReference type="Proteomes" id="UP001595932"/>
    </source>
</evidence>
<feature type="domain" description="N-acetylmuramoyl-L-alanine amidase" evidence="3">
    <location>
        <begin position="22"/>
        <end position="139"/>
    </location>
</feature>
<reference evidence="5" key="1">
    <citation type="journal article" date="2019" name="Int. J. Syst. Evol. Microbiol.">
        <title>The Global Catalogue of Microorganisms (GCM) 10K type strain sequencing project: providing services to taxonomists for standard genome sequencing and annotation.</title>
        <authorList>
            <consortium name="The Broad Institute Genomics Platform"/>
            <consortium name="The Broad Institute Genome Sequencing Center for Infectious Disease"/>
            <person name="Wu L."/>
            <person name="Ma J."/>
        </authorList>
    </citation>
    <scope>NUCLEOTIDE SEQUENCE [LARGE SCALE GENOMIC DNA]</scope>
    <source>
        <strain evidence="5">CGMCC 1.12151</strain>
    </source>
</reference>
<dbReference type="SUPFAM" id="SSF47090">
    <property type="entry name" value="PGBD-like"/>
    <property type="match status" value="1"/>
</dbReference>
<dbReference type="Pfam" id="PF01510">
    <property type="entry name" value="Amidase_2"/>
    <property type="match status" value="1"/>
</dbReference>
<evidence type="ECO:0000313" key="4">
    <source>
        <dbReference type="EMBL" id="MFC4712217.1"/>
    </source>
</evidence>
<dbReference type="InterPro" id="IPR036365">
    <property type="entry name" value="PGBD-like_sf"/>
</dbReference>
<dbReference type="Proteomes" id="UP001595932">
    <property type="component" value="Unassembled WGS sequence"/>
</dbReference>
<dbReference type="Pfam" id="PF01471">
    <property type="entry name" value="PG_binding_1"/>
    <property type="match status" value="1"/>
</dbReference>
<sequence length="332" mass="36251">MASKIQDLRSITPRSNGTRTRAQVKNIARHHSGGNTGSWSTFWPFWRDSRGWGTGGYHEIILRDGTRQICYDDHEITNGVAGQNTGIYHICLVGNGNFTAAQEAAWDESCRDAMRRFKLPVSAVRGHNEFPGTNTQCPGINMNLVRSRLNGAPVPVSRDYLINGDNNSAVAKLQADLNKTGVNPPLATDGIFGPATERAVRSFQSANNLAVDGVWGMNSAAKMTVVLEQLNKPVVTPTPPVKPAEKPKEENELDKELIVINSANDYITARKLSVRRKIKVIERAAVSGKMAQTAYIVGGSTKGIEGVAEKLVDLSGPTWEGTVRKVEEFLKK</sequence>
<feature type="region of interest" description="Disordered" evidence="1">
    <location>
        <begin position="1"/>
        <end position="20"/>
    </location>
</feature>
<dbReference type="InterPro" id="IPR036505">
    <property type="entry name" value="Amidase/PGRP_sf"/>
</dbReference>
<comment type="caution">
    <text evidence="4">The sequence shown here is derived from an EMBL/GenBank/DDBJ whole genome shotgun (WGS) entry which is preliminary data.</text>
</comment>